<evidence type="ECO:0000313" key="2">
    <source>
        <dbReference type="EMBL" id="KAG5280458.1"/>
    </source>
</evidence>
<dbReference type="Pfam" id="PF10521">
    <property type="entry name" value="Tti2"/>
    <property type="match status" value="1"/>
</dbReference>
<comment type="similarity">
    <text evidence="1">Belongs to the TTI2 family.</text>
</comment>
<evidence type="ECO:0000256" key="1">
    <source>
        <dbReference type="ARBA" id="ARBA00034736"/>
    </source>
</evidence>
<dbReference type="PANTHER" id="PTHR32226:SF2">
    <property type="entry name" value="TELO2-INTERACTING PROTEIN 2"/>
    <property type="match status" value="1"/>
</dbReference>
<dbReference type="EMBL" id="JADWDJ010000005">
    <property type="protein sequence ID" value="KAG5280458.1"/>
    <property type="molecule type" value="Genomic_DNA"/>
</dbReference>
<protein>
    <recommendedName>
        <fullName evidence="4">TELO2-interacting protein 2</fullName>
    </recommendedName>
</protein>
<dbReference type="InterPro" id="IPR018870">
    <property type="entry name" value="Tti2"/>
</dbReference>
<dbReference type="Proteomes" id="UP000823561">
    <property type="component" value="Chromosome 5"/>
</dbReference>
<dbReference type="GO" id="GO:0110078">
    <property type="term" value="C:TTT Hsp90 cochaperone complex"/>
    <property type="evidence" value="ECO:0007669"/>
    <property type="project" value="InterPro"/>
</dbReference>
<reference evidence="2" key="1">
    <citation type="submission" date="2020-10" db="EMBL/GenBank/DDBJ databases">
        <title>Chromosome-scale genome assembly of the Allis shad, Alosa alosa.</title>
        <authorList>
            <person name="Margot Z."/>
            <person name="Christophe K."/>
            <person name="Cabau C."/>
            <person name="Louis A."/>
            <person name="Berthelot C."/>
            <person name="Parey E."/>
            <person name="Roest Crollius H."/>
            <person name="Montfort J."/>
            <person name="Robinson-Rechavi M."/>
            <person name="Bucao C."/>
            <person name="Bouchez O."/>
            <person name="Gislard M."/>
            <person name="Lluch J."/>
            <person name="Milhes M."/>
            <person name="Lampietro C."/>
            <person name="Lopez Roques C."/>
            <person name="Donnadieu C."/>
            <person name="Braasch I."/>
            <person name="Desvignes T."/>
            <person name="Postlethwait J."/>
            <person name="Bobe J."/>
            <person name="Guiguen Y."/>
        </authorList>
    </citation>
    <scope>NUCLEOTIDE SEQUENCE</scope>
    <source>
        <strain evidence="2">M-15738</strain>
        <tissue evidence="2">Blood</tissue>
    </source>
</reference>
<dbReference type="GO" id="GO:0005634">
    <property type="term" value="C:nucleus"/>
    <property type="evidence" value="ECO:0007669"/>
    <property type="project" value="TreeGrafter"/>
</dbReference>
<accession>A0AAV6GZB5</accession>
<name>A0AAV6GZB5_9TELE</name>
<proteinExistence type="inferred from homology"/>
<gene>
    <name evidence="2" type="ORF">AALO_G00060240</name>
</gene>
<dbReference type="AlphaFoldDB" id="A0AAV6GZB5"/>
<keyword evidence="3" id="KW-1185">Reference proteome</keyword>
<dbReference type="PANTHER" id="PTHR32226">
    <property type="entry name" value="TELO2-INTERACTING PROTEIN 2"/>
    <property type="match status" value="1"/>
</dbReference>
<comment type="caution">
    <text evidence="2">The sequence shown here is derived from an EMBL/GenBank/DDBJ whole genome shotgun (WGS) entry which is preliminary data.</text>
</comment>
<organism evidence="2 3">
    <name type="scientific">Alosa alosa</name>
    <name type="common">allis shad</name>
    <dbReference type="NCBI Taxonomy" id="278164"/>
    <lineage>
        <taxon>Eukaryota</taxon>
        <taxon>Metazoa</taxon>
        <taxon>Chordata</taxon>
        <taxon>Craniata</taxon>
        <taxon>Vertebrata</taxon>
        <taxon>Euteleostomi</taxon>
        <taxon>Actinopterygii</taxon>
        <taxon>Neopterygii</taxon>
        <taxon>Teleostei</taxon>
        <taxon>Clupei</taxon>
        <taxon>Clupeiformes</taxon>
        <taxon>Clupeoidei</taxon>
        <taxon>Clupeidae</taxon>
        <taxon>Alosa</taxon>
    </lineage>
</organism>
<dbReference type="InterPro" id="IPR016024">
    <property type="entry name" value="ARM-type_fold"/>
</dbReference>
<dbReference type="GO" id="GO:0005829">
    <property type="term" value="C:cytosol"/>
    <property type="evidence" value="ECO:0007669"/>
    <property type="project" value="TreeGrafter"/>
</dbReference>
<evidence type="ECO:0008006" key="4">
    <source>
        <dbReference type="Google" id="ProtNLM"/>
    </source>
</evidence>
<sequence length="511" mass="58027">MDLSVILKNLQISMEDSCDSSHSCPLAMVLKHIQDMLKPNASEQGVFILGTTEQLFLNADVSWLFPAIPETELRSIYIDFVKSLMYYAALPVCDTDSGNLPPSFFRDIPGRSCAVSAVMQALLLRLGDTEAPLYHITRNRSLTRALAPFMCVFSVTHLQDQPWTSEASKKDALGLLASISQTIGHECCLDLLCGKTVDDHTGVLQTVLDMLKSELTKENWKQNQATKHVFSWILVQVKRPWLVYYLESVFPPSLLISDDHLLENKVLGVHCLHHIILNVPAADLRQFNRAHVIYHALFNHLYTSEAQLLEVVLPCLLDLLSVLERPHADISCPRKRNRYDQVLCHILTYMEMEDKIALRLLYATTLIPFIERMGIVIVRHLKRLERVIIGYLEISDSPEEKTRLTILAVLEKTIQVAWPRIECRMPVLGRSLLRLLCDVTRETQPPDVRKDLLVRTTHCLQMLDSCSHGKLKGILEEVDNTCANETVLECIKMITDPPSYELITQQSPAKE</sequence>
<dbReference type="SUPFAM" id="SSF48371">
    <property type="entry name" value="ARM repeat"/>
    <property type="match status" value="1"/>
</dbReference>
<evidence type="ECO:0000313" key="3">
    <source>
        <dbReference type="Proteomes" id="UP000823561"/>
    </source>
</evidence>